<comment type="similarity">
    <text evidence="4 13">Belongs to the DPH1/DPH2 family. DPH2 subfamily.</text>
</comment>
<dbReference type="Gene3D" id="1.10.10.10">
    <property type="entry name" value="Winged helix-like DNA-binding domain superfamily/Winged helix DNA-binding domain"/>
    <property type="match status" value="1"/>
</dbReference>
<dbReference type="GO" id="GO:0017183">
    <property type="term" value="P:protein histidyl modification to diphthamide"/>
    <property type="evidence" value="ECO:0007669"/>
    <property type="project" value="InterPro"/>
</dbReference>
<keyword evidence="17" id="KW-1185">Reference proteome</keyword>
<dbReference type="GO" id="GO:0051536">
    <property type="term" value="F:iron-sulfur cluster binding"/>
    <property type="evidence" value="ECO:0007669"/>
    <property type="project" value="UniProtKB-KW"/>
</dbReference>
<name>A0A8X6NFM2_NEPPI</name>
<dbReference type="Pfam" id="PF04218">
    <property type="entry name" value="CENP-B_N"/>
    <property type="match status" value="2"/>
</dbReference>
<dbReference type="NCBIfam" id="TIGR00272">
    <property type="entry name" value="DPH2"/>
    <property type="match status" value="1"/>
</dbReference>
<dbReference type="EMBL" id="BMAW01057424">
    <property type="protein sequence ID" value="GFT10977.1"/>
    <property type="molecule type" value="Genomic_DNA"/>
</dbReference>
<comment type="pathway">
    <text evidence="3 13">Protein modification; peptidyl-diphthamide biosynthesis.</text>
</comment>
<dbReference type="Proteomes" id="UP000887013">
    <property type="component" value="Unassembled WGS sequence"/>
</dbReference>
<proteinExistence type="inferred from homology"/>
<feature type="domain" description="HTH CENPB-type" evidence="15">
    <location>
        <begin position="244"/>
        <end position="316"/>
    </location>
</feature>
<evidence type="ECO:0000313" key="16">
    <source>
        <dbReference type="EMBL" id="GFT10977.1"/>
    </source>
</evidence>
<dbReference type="Gene3D" id="1.10.10.60">
    <property type="entry name" value="Homeodomain-like"/>
    <property type="match status" value="3"/>
</dbReference>
<dbReference type="NCBIfam" id="TIGR00322">
    <property type="entry name" value="diphth2_R"/>
    <property type="match status" value="1"/>
</dbReference>
<feature type="DNA-binding region" description="H-T-H motif" evidence="12">
    <location>
        <begin position="205"/>
        <end position="225"/>
    </location>
</feature>
<evidence type="ECO:0000259" key="15">
    <source>
        <dbReference type="PROSITE" id="PS51253"/>
    </source>
</evidence>
<evidence type="ECO:0000256" key="2">
    <source>
        <dbReference type="ARBA" id="ARBA00004123"/>
    </source>
</evidence>
<dbReference type="SFLD" id="SFLDS00032">
    <property type="entry name" value="Radical_SAM_3-amino-3-carboxyp"/>
    <property type="match status" value="1"/>
</dbReference>
<dbReference type="PANTHER" id="PTHR10762">
    <property type="entry name" value="DIPHTHAMIDE BIOSYNTHESIS PROTEIN"/>
    <property type="match status" value="1"/>
</dbReference>
<evidence type="ECO:0000256" key="10">
    <source>
        <dbReference type="ARBA" id="ARBA00023242"/>
    </source>
</evidence>
<dbReference type="SUPFAM" id="SSF46689">
    <property type="entry name" value="Homeodomain-like"/>
    <property type="match status" value="4"/>
</dbReference>
<comment type="cofactor">
    <cofactor evidence="1">
        <name>[4Fe-4S] cluster</name>
        <dbReference type="ChEBI" id="CHEBI:49883"/>
    </cofactor>
</comment>
<dbReference type="Gene3D" id="3.40.50.11860">
    <property type="entry name" value="Diphthamide synthesis DPH1/DPH2 domain 3"/>
    <property type="match status" value="1"/>
</dbReference>
<dbReference type="GO" id="GO:0005634">
    <property type="term" value="C:nucleus"/>
    <property type="evidence" value="ECO:0007669"/>
    <property type="project" value="UniProtKB-SubCell"/>
</dbReference>
<keyword evidence="7 13" id="KW-0408">Iron</keyword>
<dbReference type="Gene3D" id="3.40.50.11840">
    <property type="entry name" value="Diphthamide synthesis DPH1/DPH2 domain 1"/>
    <property type="match status" value="1"/>
</dbReference>
<dbReference type="OrthoDB" id="361972at2759"/>
<keyword evidence="10 12" id="KW-0539">Nucleus</keyword>
<evidence type="ECO:0000256" key="12">
    <source>
        <dbReference type="PROSITE-ProRule" id="PRU00320"/>
    </source>
</evidence>
<dbReference type="InterPro" id="IPR010014">
    <property type="entry name" value="DHP2"/>
</dbReference>
<protein>
    <recommendedName>
        <fullName evidence="5 13">2-(3-amino-3-carboxypropyl)histidine synthase subunit 2</fullName>
    </recommendedName>
</protein>
<evidence type="ECO:0000256" key="9">
    <source>
        <dbReference type="ARBA" id="ARBA00023125"/>
    </source>
</evidence>
<evidence type="ECO:0000256" key="11">
    <source>
        <dbReference type="ARBA" id="ARBA00045159"/>
    </source>
</evidence>
<feature type="domain" description="HTH CENPB-type" evidence="15">
    <location>
        <begin position="69"/>
        <end position="141"/>
    </location>
</feature>
<dbReference type="InterPro" id="IPR009057">
    <property type="entry name" value="Homeodomain-like_sf"/>
</dbReference>
<comment type="function">
    <text evidence="11 13">Required for the first step of diphthamide biosynthesis, a post-translational modification of histidine which occurs in elongation factor 2. DPH1 and DPH2 transfer a 3-amino-3-carboxypropyl (ACP) group from S-adenosyl-L-methionine (SAM) to a histidine residue, the reaction is assisted by a reduction system comprising DPH3 and a NADH-dependent reductase. Facilitates the reduction of the catalytic iron-sulfur cluster found in the DPH1 subunit.</text>
</comment>
<dbReference type="Pfam" id="PF03221">
    <property type="entry name" value="HTH_Tnp_Tc5"/>
    <property type="match status" value="2"/>
</dbReference>
<dbReference type="InterPro" id="IPR007889">
    <property type="entry name" value="HTH_Psq"/>
</dbReference>
<dbReference type="AlphaFoldDB" id="A0A8X6NFM2"/>
<dbReference type="FunFam" id="3.40.50.11860:FF:000001">
    <property type="entry name" value="2-(3-amino-3-carboxypropyl)histidine synthase subunit 2"/>
    <property type="match status" value="1"/>
</dbReference>
<evidence type="ECO:0000256" key="6">
    <source>
        <dbReference type="ARBA" id="ARBA00022723"/>
    </source>
</evidence>
<sequence length="913" mass="103137">MDSVVKRKRVVLSLKQKLDIINRLDQGEKASALCKEYNVGKSSILDIKMSKESIRKYVSSFANTENMHFRKTMKTSYNKELDQAVFDWYLNMSHKGQILSGPTICDKALEINSALGGSPDFKASCGWLKNFKFRHGIVNGNSICGQLNRNSFTEKTNKSDKASATNTTNYVVEPKSKPSVKKKRNVLSLKDKLDIISRIDNGEAVSCLAREYNVRQSSVRDIKTNQNAILNYVSSFSSPDNVYFRKTMRTASNRELDQAVYDWYLEKVKNGEPVNGPLICDKALELNKLYSGSPDFKASSGWLQHFKSRHGLLFSMNDYGVDSFDDLNPEDLCPDIYSENMGTNSSECDNIYSYENYDCLPSCDVILNVPEDDNIPGENKSMLSSIHTELLHAFDTVLNWAKNQKKCSATDVINLLKLRDLACEKEMSVAFSSDDSEVISRKVDSVGDEKRDESISVQSMYEIDRCAEWIRSHNFSKVALQFPDNLLGDAMTVALKLGEIISGQVFVLGDTSYGSCCVDEIAAEHVSADAIIHFGHSCLSPTKRLPVLYVFGKQVFDIEDATNCFKKFFPDVKSRIILIYEVMYSYYIDSFLEKLREYENLVVSQLEIPGEDMKGLISSETNEHFLPVTINHRYFLLPDESTLNDYKAFYIGTRIVTLTNFMLSLKNSLFYSYNPVQKLARVETLDVNKHLKRRYYYIEKAKDANIIGILVGTIGVSKYMTIISHLKELIKQAGKKSYTLAIGKLNNAKLANFSEIEVFVNVACIESSLIESREFFQSIITPYELEIALNQAREWIGDYIADFAQLLPGAAKYVPPIQNKKIDSDVSLVTGKIRHVGMHASTDEKDESNCLVSRDEMIVSDLHSKAAGEFLTQRSWQGLEQHLGETPISIVEQGQKGIASKYEDEEINKAPNM</sequence>
<comment type="subcellular location">
    <subcellularLocation>
        <location evidence="2 12">Nucleus</location>
    </subcellularLocation>
</comment>
<dbReference type="GO" id="GO:0090560">
    <property type="term" value="F:2-(3-amino-3-carboxypropyl)histidine synthase activity"/>
    <property type="evidence" value="ECO:0007669"/>
    <property type="project" value="InterPro"/>
</dbReference>
<evidence type="ECO:0000256" key="13">
    <source>
        <dbReference type="RuleBase" id="RU364133"/>
    </source>
</evidence>
<keyword evidence="9 12" id="KW-0238">DNA-binding</keyword>
<evidence type="ECO:0000256" key="5">
    <source>
        <dbReference type="ARBA" id="ARBA00021914"/>
    </source>
</evidence>
<dbReference type="SMART" id="SM00674">
    <property type="entry name" value="CENPB"/>
    <property type="match status" value="2"/>
</dbReference>
<organism evidence="16 17">
    <name type="scientific">Nephila pilipes</name>
    <name type="common">Giant wood spider</name>
    <name type="synonym">Nephila maculata</name>
    <dbReference type="NCBI Taxonomy" id="299642"/>
    <lineage>
        <taxon>Eukaryota</taxon>
        <taxon>Metazoa</taxon>
        <taxon>Ecdysozoa</taxon>
        <taxon>Arthropoda</taxon>
        <taxon>Chelicerata</taxon>
        <taxon>Arachnida</taxon>
        <taxon>Araneae</taxon>
        <taxon>Araneomorphae</taxon>
        <taxon>Entelegynae</taxon>
        <taxon>Araneoidea</taxon>
        <taxon>Nephilidae</taxon>
        <taxon>Nephila</taxon>
    </lineage>
</organism>
<dbReference type="InterPro" id="IPR042265">
    <property type="entry name" value="DPH1/DPH2_3"/>
</dbReference>
<dbReference type="InterPro" id="IPR016435">
    <property type="entry name" value="DPH1/DPH2"/>
</dbReference>
<gene>
    <name evidence="16" type="primary">dph2</name>
    <name evidence="16" type="ORF">NPIL_451011</name>
</gene>
<evidence type="ECO:0000256" key="1">
    <source>
        <dbReference type="ARBA" id="ARBA00001966"/>
    </source>
</evidence>
<dbReference type="GO" id="GO:0046872">
    <property type="term" value="F:metal ion binding"/>
    <property type="evidence" value="ECO:0007669"/>
    <property type="project" value="UniProtKB-KW"/>
</dbReference>
<evidence type="ECO:0000256" key="3">
    <source>
        <dbReference type="ARBA" id="ARBA00005156"/>
    </source>
</evidence>
<dbReference type="FunFam" id="3.40.50.11840:FF:000002">
    <property type="entry name" value="2-(3-amino-3-carboxypropyl)histidine synthase subunit 2"/>
    <property type="match status" value="1"/>
</dbReference>
<comment type="caution">
    <text evidence="16">The sequence shown here is derived from an EMBL/GenBank/DDBJ whole genome shotgun (WGS) entry which is preliminary data.</text>
</comment>
<evidence type="ECO:0000256" key="7">
    <source>
        <dbReference type="ARBA" id="ARBA00023004"/>
    </source>
</evidence>
<feature type="domain" description="HTH psq-type" evidence="14">
    <location>
        <begin position="178"/>
        <end position="229"/>
    </location>
</feature>
<keyword evidence="8 13" id="KW-0411">Iron-sulfur</keyword>
<dbReference type="PROSITE" id="PS51253">
    <property type="entry name" value="HTH_CENPB"/>
    <property type="match status" value="2"/>
</dbReference>
<accession>A0A8X6NFM2</accession>
<dbReference type="InterPro" id="IPR036388">
    <property type="entry name" value="WH-like_DNA-bd_sf"/>
</dbReference>
<dbReference type="Pfam" id="PF01866">
    <property type="entry name" value="Diphthamide_syn"/>
    <property type="match status" value="1"/>
</dbReference>
<dbReference type="InterPro" id="IPR006600">
    <property type="entry name" value="HTH_CenpB_DNA-bd_dom"/>
</dbReference>
<dbReference type="PANTHER" id="PTHR10762:SF2">
    <property type="entry name" value="2-(3-AMINO-3-CARBOXYPROPYL)HISTIDINE SYNTHASE SUBUNIT 2"/>
    <property type="match status" value="1"/>
</dbReference>
<evidence type="ECO:0000259" key="14">
    <source>
        <dbReference type="PROSITE" id="PS50960"/>
    </source>
</evidence>
<dbReference type="SFLD" id="SFLDF00408">
    <property type="entry name" value="Diphthamide_biosynthesis_famil"/>
    <property type="match status" value="1"/>
</dbReference>
<dbReference type="GO" id="GO:0003677">
    <property type="term" value="F:DNA binding"/>
    <property type="evidence" value="ECO:0007669"/>
    <property type="project" value="UniProtKB-UniRule"/>
</dbReference>
<dbReference type="InterPro" id="IPR042263">
    <property type="entry name" value="DPH1/DPH2_1"/>
</dbReference>
<dbReference type="PROSITE" id="PS50960">
    <property type="entry name" value="HTH_PSQ"/>
    <property type="match status" value="1"/>
</dbReference>
<reference evidence="16" key="1">
    <citation type="submission" date="2020-08" db="EMBL/GenBank/DDBJ databases">
        <title>Multicomponent nature underlies the extraordinary mechanical properties of spider dragline silk.</title>
        <authorList>
            <person name="Kono N."/>
            <person name="Nakamura H."/>
            <person name="Mori M."/>
            <person name="Yoshida Y."/>
            <person name="Ohtoshi R."/>
            <person name="Malay A.D."/>
            <person name="Moran D.A.P."/>
            <person name="Tomita M."/>
            <person name="Numata K."/>
            <person name="Arakawa K."/>
        </authorList>
    </citation>
    <scope>NUCLEOTIDE SEQUENCE</scope>
</reference>
<evidence type="ECO:0000256" key="4">
    <source>
        <dbReference type="ARBA" id="ARBA00006179"/>
    </source>
</evidence>
<dbReference type="SFLD" id="SFLDG01121">
    <property type="entry name" value="Diphthamide_biosynthesis"/>
    <property type="match status" value="1"/>
</dbReference>
<evidence type="ECO:0000256" key="8">
    <source>
        <dbReference type="ARBA" id="ARBA00023014"/>
    </source>
</evidence>
<keyword evidence="6 13" id="KW-0479">Metal-binding</keyword>
<evidence type="ECO:0000313" key="17">
    <source>
        <dbReference type="Proteomes" id="UP000887013"/>
    </source>
</evidence>